<feature type="non-terminal residue" evidence="2">
    <location>
        <position position="259"/>
    </location>
</feature>
<dbReference type="PANTHER" id="PTHR43547">
    <property type="entry name" value="TWO-COMPONENT HISTIDINE KINASE"/>
    <property type="match status" value="1"/>
</dbReference>
<dbReference type="Proteomes" id="UP001291306">
    <property type="component" value="Unassembled WGS sequence"/>
</dbReference>
<dbReference type="PANTHER" id="PTHR43547:SF2">
    <property type="entry name" value="HYBRID SIGNAL TRANSDUCTION HISTIDINE KINASE C"/>
    <property type="match status" value="1"/>
</dbReference>
<comment type="caution">
    <text evidence="2">The sequence shown here is derived from an EMBL/GenBank/DDBJ whole genome shotgun (WGS) entry which is preliminary data.</text>
</comment>
<accession>A0AAW9I8N3</accession>
<evidence type="ECO:0000313" key="2">
    <source>
        <dbReference type="EMBL" id="MDZ5000369.1"/>
    </source>
</evidence>
<dbReference type="EMBL" id="WNVC01000255">
    <property type="protein sequence ID" value="MDZ5000369.1"/>
    <property type="molecule type" value="Genomic_DNA"/>
</dbReference>
<proteinExistence type="predicted"/>
<keyword evidence="2" id="KW-0418">Kinase</keyword>
<feature type="non-terminal residue" evidence="2">
    <location>
        <position position="1"/>
    </location>
</feature>
<dbReference type="RefSeq" id="WP_322458663.1">
    <property type="nucleotide sequence ID" value="NZ_WNVC01000255.1"/>
</dbReference>
<keyword evidence="1" id="KW-0597">Phosphoprotein</keyword>
<gene>
    <name evidence="2" type="ORF">GNF79_15085</name>
</gene>
<keyword evidence="2" id="KW-0808">Transferase</keyword>
<dbReference type="GO" id="GO:0000155">
    <property type="term" value="F:phosphorelay sensor kinase activity"/>
    <property type="evidence" value="ECO:0007669"/>
    <property type="project" value="TreeGrafter"/>
</dbReference>
<dbReference type="Gene3D" id="2.130.10.10">
    <property type="entry name" value="YVTN repeat-like/Quinoprotein amine dehydrogenase"/>
    <property type="match status" value="3"/>
</dbReference>
<organism evidence="2 3">
    <name type="scientific">Clostridium perfringens</name>
    <dbReference type="NCBI Taxonomy" id="1502"/>
    <lineage>
        <taxon>Bacteria</taxon>
        <taxon>Bacillati</taxon>
        <taxon>Bacillota</taxon>
        <taxon>Clostridia</taxon>
        <taxon>Eubacteriales</taxon>
        <taxon>Clostridiaceae</taxon>
        <taxon>Clostridium</taxon>
    </lineage>
</organism>
<protein>
    <submittedName>
        <fullName evidence="2">Histidine kinase</fullName>
    </submittedName>
</protein>
<dbReference type="AlphaFoldDB" id="A0AAW9I8N3"/>
<evidence type="ECO:0000256" key="1">
    <source>
        <dbReference type="ARBA" id="ARBA00022553"/>
    </source>
</evidence>
<sequence length="259" mass="29530">YNGNKFEVFRYRKDKPNSISGNYISAINEDKEGNIWVGTSRGLNKIDINTKEIKIYLPGVDGCNLSNYNVTEILVDSKGEIYIATEDGLNIYNKESDNFERLYNSSEEKSSLSSQFVYSIVEDSYGNLWVGTEDGLNKIVNSSKEIIKYYSNESVNSISDNFIFKLYADKSDNLWIGTYSGGLNKLNLKTNEIETFINDPKKDSSIPGNFVRYILRDSRGLLWVATNNGLSRFDENEKKFITYESKIYDPQSIVSNNTL</sequence>
<dbReference type="InterPro" id="IPR015943">
    <property type="entry name" value="WD40/YVTN_repeat-like_dom_sf"/>
</dbReference>
<dbReference type="SUPFAM" id="SSF63829">
    <property type="entry name" value="Calcium-dependent phosphotriesterase"/>
    <property type="match status" value="1"/>
</dbReference>
<reference evidence="2" key="1">
    <citation type="submission" date="2019-11" db="EMBL/GenBank/DDBJ databases">
        <title>Characterization of Clostridium perfringens isolates from swine manure treated agricultural soils.</title>
        <authorList>
            <person name="Wushke S.T."/>
        </authorList>
    </citation>
    <scope>NUCLEOTIDE SEQUENCE</scope>
    <source>
        <strain evidence="2">X26</strain>
    </source>
</reference>
<evidence type="ECO:0000313" key="3">
    <source>
        <dbReference type="Proteomes" id="UP001291306"/>
    </source>
</evidence>
<name>A0AAW9I8N3_CLOPF</name>
<dbReference type="InterPro" id="IPR011110">
    <property type="entry name" value="Reg_prop"/>
</dbReference>
<dbReference type="Pfam" id="PF07494">
    <property type="entry name" value="Reg_prop"/>
    <property type="match status" value="4"/>
</dbReference>